<dbReference type="EMBL" id="BK016071">
    <property type="protein sequence ID" value="DAF92724.1"/>
    <property type="molecule type" value="Genomic_DNA"/>
</dbReference>
<reference evidence="1" key="1">
    <citation type="journal article" date="2021" name="Proc. Natl. Acad. Sci. U.S.A.">
        <title>A Catalog of Tens of Thousands of Viruses from Human Metagenomes Reveals Hidden Associations with Chronic Diseases.</title>
        <authorList>
            <person name="Tisza M.J."/>
            <person name="Buck C.B."/>
        </authorList>
    </citation>
    <scope>NUCLEOTIDE SEQUENCE</scope>
    <source>
        <strain evidence="1">CtGQT3</strain>
    </source>
</reference>
<organism evidence="1">
    <name type="scientific">Siphoviridae sp. ctGQT3</name>
    <dbReference type="NCBI Taxonomy" id="2825412"/>
    <lineage>
        <taxon>Viruses</taxon>
        <taxon>Duplodnaviria</taxon>
        <taxon>Heunggongvirae</taxon>
        <taxon>Uroviricota</taxon>
        <taxon>Caudoviricetes</taxon>
    </lineage>
</organism>
<proteinExistence type="predicted"/>
<protein>
    <submittedName>
        <fullName evidence="1">Uncharacterized protein</fullName>
    </submittedName>
</protein>
<name>A0A8S5UE56_9CAUD</name>
<sequence>MGTYTKNLKLETPSYTDNADIPALTKKNNEIIDSEMIKRANGLDYNEQTGVLQLTGNNSKVGSPIQIKNNLPVTSMSSGTELKVNNYKQLIKFTKEGKTEQKSYTGKNIFNYVSNLKASSDGLTSVINDDGSITTAGKITSNYTTITKGVDLIDLLEDGETYTISQEKYNTNIYIQITARKKDNTYTYYGTTNTQKKASLKIDKTIYSNYYCSIQSNSTSNWGDKSLTITNKYMICKGTDTADSSFEPYVGGTPSPSPDYPQEIVNVRGVENIIKVKPRTTKEINGLKAISQEDGSIKITGTATAVTEFTMQLETPVTIKNNIYTYSVKSIGSVPSCATRLLKQNSSTSGNSFGKTYTSLKSNDTVKITSSVTDEESYNYFFFYCNKDTTVNTTLYPQLEEGQIAHNFVPYGSNYLQLKNTTDNESKIINIDLKGNELCSDKEQKLKNELLVENGKAKINKKFGEYIFTGNEIFSFADSNTRIKIDSNLLPQLANVYIPQPKTSLNITPSFCTHYILSSQDNVVKGSNKFAFSQWGNQKFIYFPADYSTIEEFKAKLKSLYDSGNPVKVQYELAEPEVIDLGEVDFDLIENSTLTCEEESDMKIDYLTIDSNIFVQDNLDGNSSQKAPSVDAVNKAINKISNYSSEEQEIGEWFGEKHYRKVFKIDMDSTSKEMTIPTGIDMKQLTHAYGVALYNGTIYLPLNFYNNLGWDSFHLTEKGANIILQRGDNFSITKVFITLEYTKNV</sequence>
<evidence type="ECO:0000313" key="1">
    <source>
        <dbReference type="EMBL" id="DAF92724.1"/>
    </source>
</evidence>
<accession>A0A8S5UE56</accession>